<dbReference type="InterPro" id="IPR036291">
    <property type="entry name" value="NAD(P)-bd_dom_sf"/>
</dbReference>
<dbReference type="OrthoDB" id="5283654at2759"/>
<organism evidence="4 5">
    <name type="scientific">Botryobasidium botryosum (strain FD-172 SS1)</name>
    <dbReference type="NCBI Taxonomy" id="930990"/>
    <lineage>
        <taxon>Eukaryota</taxon>
        <taxon>Fungi</taxon>
        <taxon>Dikarya</taxon>
        <taxon>Basidiomycota</taxon>
        <taxon>Agaricomycotina</taxon>
        <taxon>Agaricomycetes</taxon>
        <taxon>Cantharellales</taxon>
        <taxon>Botryobasidiaceae</taxon>
        <taxon>Botryobasidium</taxon>
    </lineage>
</organism>
<dbReference type="InParanoid" id="A0A067MFX1"/>
<sequence length="266" mass="27766">MSRYTSFAVIGAGLIGGPIVQNLIDNGASVVVIARPGSSTANKLPAGAKSAVVDLKSASALAAAFREHKVEVVVSTVGHPGLPTQPVIADGAKAAGVKLFVPSEFGVPTDGYTEGDLGVKSKFASYLAEIGLPSARIFNGLFIDFIPWAAEIDSGKFKILGKGESKVTVTAAEDIAGFTAYILTNLPPSKLQNAAFRIQGAYVTLREVAALYGDAYPIEHVDKFEDAFKTGLQSVIESGAATTGGTSNELWEGHQWKGIKEVLKLA</sequence>
<dbReference type="Gene3D" id="3.90.25.10">
    <property type="entry name" value="UDP-galactose 4-epimerase, domain 1"/>
    <property type="match status" value="1"/>
</dbReference>
<dbReference type="HOGENOM" id="CLU_044876_6_1_1"/>
<evidence type="ECO:0000259" key="3">
    <source>
        <dbReference type="Pfam" id="PF05368"/>
    </source>
</evidence>
<dbReference type="STRING" id="930990.A0A067MFX1"/>
<dbReference type="AlphaFoldDB" id="A0A067MFX1"/>
<dbReference type="EMBL" id="KL198038">
    <property type="protein sequence ID" value="KDQ14394.1"/>
    <property type="molecule type" value="Genomic_DNA"/>
</dbReference>
<dbReference type="GO" id="GO:0016491">
    <property type="term" value="F:oxidoreductase activity"/>
    <property type="evidence" value="ECO:0007669"/>
    <property type="project" value="UniProtKB-KW"/>
</dbReference>
<protein>
    <recommendedName>
        <fullName evidence="3">NmrA-like domain-containing protein</fullName>
    </recommendedName>
</protein>
<evidence type="ECO:0000256" key="2">
    <source>
        <dbReference type="ARBA" id="ARBA00023002"/>
    </source>
</evidence>
<dbReference type="InterPro" id="IPR008030">
    <property type="entry name" value="NmrA-like"/>
</dbReference>
<gene>
    <name evidence="4" type="ORF">BOTBODRAFT_174875</name>
</gene>
<dbReference type="PANTHER" id="PTHR47706">
    <property type="entry name" value="NMRA-LIKE FAMILY PROTEIN"/>
    <property type="match status" value="1"/>
</dbReference>
<reference evidence="5" key="1">
    <citation type="journal article" date="2014" name="Proc. Natl. Acad. Sci. U.S.A.">
        <title>Extensive sampling of basidiomycete genomes demonstrates inadequacy of the white-rot/brown-rot paradigm for wood decay fungi.</title>
        <authorList>
            <person name="Riley R."/>
            <person name="Salamov A.A."/>
            <person name="Brown D.W."/>
            <person name="Nagy L.G."/>
            <person name="Floudas D."/>
            <person name="Held B.W."/>
            <person name="Levasseur A."/>
            <person name="Lombard V."/>
            <person name="Morin E."/>
            <person name="Otillar R."/>
            <person name="Lindquist E.A."/>
            <person name="Sun H."/>
            <person name="LaButti K.M."/>
            <person name="Schmutz J."/>
            <person name="Jabbour D."/>
            <person name="Luo H."/>
            <person name="Baker S.E."/>
            <person name="Pisabarro A.G."/>
            <person name="Walton J.D."/>
            <person name="Blanchette R.A."/>
            <person name="Henrissat B."/>
            <person name="Martin F."/>
            <person name="Cullen D."/>
            <person name="Hibbett D.S."/>
            <person name="Grigoriev I.V."/>
        </authorList>
    </citation>
    <scope>NUCLEOTIDE SEQUENCE [LARGE SCALE GENOMIC DNA]</scope>
    <source>
        <strain evidence="5">FD-172 SS1</strain>
    </source>
</reference>
<proteinExistence type="predicted"/>
<dbReference type="Proteomes" id="UP000027195">
    <property type="component" value="Unassembled WGS sequence"/>
</dbReference>
<dbReference type="Pfam" id="PF05368">
    <property type="entry name" value="NmrA"/>
    <property type="match status" value="1"/>
</dbReference>
<dbReference type="InterPro" id="IPR051609">
    <property type="entry name" value="NmrA/Isoflavone_reductase-like"/>
</dbReference>
<accession>A0A067MFX1</accession>
<evidence type="ECO:0000313" key="4">
    <source>
        <dbReference type="EMBL" id="KDQ14394.1"/>
    </source>
</evidence>
<evidence type="ECO:0000256" key="1">
    <source>
        <dbReference type="ARBA" id="ARBA00022857"/>
    </source>
</evidence>
<dbReference type="Gene3D" id="3.40.50.720">
    <property type="entry name" value="NAD(P)-binding Rossmann-like Domain"/>
    <property type="match status" value="1"/>
</dbReference>
<keyword evidence="5" id="KW-1185">Reference proteome</keyword>
<keyword evidence="2" id="KW-0560">Oxidoreductase</keyword>
<keyword evidence="1" id="KW-0521">NADP</keyword>
<feature type="domain" description="NmrA-like" evidence="3">
    <location>
        <begin position="8"/>
        <end position="213"/>
    </location>
</feature>
<evidence type="ECO:0000313" key="5">
    <source>
        <dbReference type="Proteomes" id="UP000027195"/>
    </source>
</evidence>
<name>A0A067MFX1_BOTB1</name>
<dbReference type="SUPFAM" id="SSF51735">
    <property type="entry name" value="NAD(P)-binding Rossmann-fold domains"/>
    <property type="match status" value="1"/>
</dbReference>
<dbReference type="PANTHER" id="PTHR47706:SF9">
    <property type="entry name" value="NMRA-LIKE DOMAIN-CONTAINING PROTEIN-RELATED"/>
    <property type="match status" value="1"/>
</dbReference>